<gene>
    <name evidence="2" type="ORF">IAE60_01555</name>
</gene>
<evidence type="ECO:0000313" key="2">
    <source>
        <dbReference type="EMBL" id="QNN78157.1"/>
    </source>
</evidence>
<dbReference type="Proteomes" id="UP000515838">
    <property type="component" value="Chromosome"/>
</dbReference>
<proteinExistence type="predicted"/>
<feature type="transmembrane region" description="Helical" evidence="1">
    <location>
        <begin position="71"/>
        <end position="94"/>
    </location>
</feature>
<feature type="transmembrane region" description="Helical" evidence="1">
    <location>
        <begin position="106"/>
        <end position="129"/>
    </location>
</feature>
<feature type="transmembrane region" description="Helical" evidence="1">
    <location>
        <begin position="32"/>
        <end position="51"/>
    </location>
</feature>
<feature type="transmembrane region" description="Helical" evidence="1">
    <location>
        <begin position="193"/>
        <end position="213"/>
    </location>
</feature>
<feature type="transmembrane region" description="Helical" evidence="1">
    <location>
        <begin position="327"/>
        <end position="346"/>
    </location>
</feature>
<feature type="transmembrane region" description="Helical" evidence="1">
    <location>
        <begin position="358"/>
        <end position="376"/>
    </location>
</feature>
<keyword evidence="1" id="KW-0812">Transmembrane</keyword>
<keyword evidence="1" id="KW-1133">Transmembrane helix</keyword>
<dbReference type="AlphaFoldDB" id="A0A7G9TDI2"/>
<accession>A0A7G9TDI2</accession>
<dbReference type="Pfam" id="PF05940">
    <property type="entry name" value="NnrS"/>
    <property type="match status" value="1"/>
</dbReference>
<feature type="transmembrane region" description="Helical" evidence="1">
    <location>
        <begin position="168"/>
        <end position="187"/>
    </location>
</feature>
<dbReference type="EMBL" id="CP060731">
    <property type="protein sequence ID" value="QNN78157.1"/>
    <property type="molecule type" value="Genomic_DNA"/>
</dbReference>
<protein>
    <submittedName>
        <fullName evidence="2">NnrS family protein</fullName>
    </submittedName>
</protein>
<feature type="transmembrane region" description="Helical" evidence="1">
    <location>
        <begin position="287"/>
        <end position="307"/>
    </location>
</feature>
<organism evidence="2 3">
    <name type="scientific">Pseudoxanthomonas mexicana</name>
    <dbReference type="NCBI Taxonomy" id="128785"/>
    <lineage>
        <taxon>Bacteria</taxon>
        <taxon>Pseudomonadati</taxon>
        <taxon>Pseudomonadota</taxon>
        <taxon>Gammaproteobacteria</taxon>
        <taxon>Lysobacterales</taxon>
        <taxon>Lysobacteraceae</taxon>
        <taxon>Pseudoxanthomonas</taxon>
    </lineage>
</organism>
<feature type="transmembrane region" description="Helical" evidence="1">
    <location>
        <begin position="382"/>
        <end position="402"/>
    </location>
</feature>
<evidence type="ECO:0000313" key="3">
    <source>
        <dbReference type="Proteomes" id="UP000515838"/>
    </source>
</evidence>
<sequence length="418" mass="45989">MKIDIVPPPRPRAAPPQAGLSPAWLAHAPHRLMFFIGAGNVLLAMLWWALWLMATRWGLWTMPETPIYAGWLHAFLMQYLVLPSFIFGFLLTVFPRWMGMADLKRWHYVPVGLGLMGGQLAILLGVAGWQAGLTVGLWMALAGWTTALLTLGRLLADDTARTWHARSCFAGLLLGWLGLVMFIAFALGASPTWAFASIKLGGFGLLLPVYVTVAHRMFPFFAGNVVPGYVPWRSLPWLGAVWALLMAHLGLELAHAYAWLWLADVPLLLLTAWAVHRWWPRGRMPGLLAVLFIGTAWLPITFLLYGVQSITFLTTGEFVLGRAPMHAMFIGFFGSLLVAMVTRVTQGHSGRPLEMPKVAWFAFVAIQGVAVMRIVADVAPDAMAWQAAAAVGWLLALAPWVGRIGGIYLRPRADGRPG</sequence>
<dbReference type="RefSeq" id="WP_187573605.1">
    <property type="nucleotide sequence ID" value="NZ_CP060731.1"/>
</dbReference>
<evidence type="ECO:0000256" key="1">
    <source>
        <dbReference type="SAM" id="Phobius"/>
    </source>
</evidence>
<name>A0A7G9TDI2_PSEMX</name>
<feature type="transmembrane region" description="Helical" evidence="1">
    <location>
        <begin position="257"/>
        <end position="275"/>
    </location>
</feature>
<keyword evidence="1" id="KW-0472">Membrane</keyword>
<reference evidence="2 3" key="1">
    <citation type="submission" date="2020-08" db="EMBL/GenBank/DDBJ databases">
        <title>Streptomycin Non-resistant strain, P. mexicana.</title>
        <authorList>
            <person name="Ganesh-Kumar S."/>
            <person name="Zhe T."/>
            <person name="Yu Z."/>
            <person name="Min Y."/>
        </authorList>
    </citation>
    <scope>NUCLEOTIDE SEQUENCE [LARGE SCALE GENOMIC DNA]</scope>
    <source>
        <strain evidence="2 3">GTZY2</strain>
    </source>
</reference>
<feature type="transmembrane region" description="Helical" evidence="1">
    <location>
        <begin position="135"/>
        <end position="156"/>
    </location>
</feature>
<dbReference type="InterPro" id="IPR010266">
    <property type="entry name" value="NnrS"/>
</dbReference>
<dbReference type="GeneID" id="81469631"/>